<dbReference type="OrthoDB" id="3787288at2"/>
<dbReference type="Gene3D" id="1.10.10.10">
    <property type="entry name" value="Winged helix-like DNA-binding domain superfamily/Winged helix DNA-binding domain"/>
    <property type="match status" value="1"/>
</dbReference>
<evidence type="ECO:0000313" key="3">
    <source>
        <dbReference type="EMBL" id="TPG28269.1"/>
    </source>
</evidence>
<name>A0A502DUN9_9MYCO</name>
<dbReference type="RefSeq" id="WP_140698503.1">
    <property type="nucleotide sequence ID" value="NZ_RCZG01000018.1"/>
</dbReference>
<reference evidence="3 4" key="1">
    <citation type="journal article" date="2019" name="Environ. Microbiol.">
        <title>Species interactions and distinct microbial communities in high Arctic permafrost affected cryosols are associated with the CH4 and CO2 gas fluxes.</title>
        <authorList>
            <person name="Altshuler I."/>
            <person name="Hamel J."/>
            <person name="Turney S."/>
            <person name="Magnuson E."/>
            <person name="Levesque R."/>
            <person name="Greer C."/>
            <person name="Whyte L.G."/>
        </authorList>
    </citation>
    <scope>NUCLEOTIDE SEQUENCE [LARGE SCALE GENOMIC DNA]</scope>
    <source>
        <strain evidence="3 4">S5.20</strain>
    </source>
</reference>
<dbReference type="InterPro" id="IPR036388">
    <property type="entry name" value="WH-like_DNA-bd_sf"/>
</dbReference>
<keyword evidence="4" id="KW-1185">Reference proteome</keyword>
<dbReference type="GO" id="GO:0003723">
    <property type="term" value="F:RNA binding"/>
    <property type="evidence" value="ECO:0007669"/>
    <property type="project" value="InterPro"/>
</dbReference>
<dbReference type="Pfam" id="PF08447">
    <property type="entry name" value="PAS_3"/>
    <property type="match status" value="1"/>
</dbReference>
<proteinExistence type="predicted"/>
<dbReference type="Gene3D" id="3.30.450.20">
    <property type="entry name" value="PAS domain"/>
    <property type="match status" value="1"/>
</dbReference>
<gene>
    <name evidence="3" type="ORF">EAH80_27350</name>
</gene>
<organism evidence="3 4">
    <name type="scientific">Mycolicibacterium hodleri</name>
    <dbReference type="NCBI Taxonomy" id="49897"/>
    <lineage>
        <taxon>Bacteria</taxon>
        <taxon>Bacillati</taxon>
        <taxon>Actinomycetota</taxon>
        <taxon>Actinomycetes</taxon>
        <taxon>Mycobacteriales</taxon>
        <taxon>Mycobacteriaceae</taxon>
        <taxon>Mycolicibacterium</taxon>
    </lineage>
</organism>
<dbReference type="InterPro" id="IPR005561">
    <property type="entry name" value="ANTAR"/>
</dbReference>
<dbReference type="InterPro" id="IPR000014">
    <property type="entry name" value="PAS"/>
</dbReference>
<dbReference type="EMBL" id="RCZG01000018">
    <property type="protein sequence ID" value="TPG28269.1"/>
    <property type="molecule type" value="Genomic_DNA"/>
</dbReference>
<evidence type="ECO:0000313" key="4">
    <source>
        <dbReference type="Proteomes" id="UP000320095"/>
    </source>
</evidence>
<dbReference type="Proteomes" id="UP000320095">
    <property type="component" value="Unassembled WGS sequence"/>
</dbReference>
<comment type="caution">
    <text evidence="3">The sequence shown here is derived from an EMBL/GenBank/DDBJ whole genome shotgun (WGS) entry which is preliminary data.</text>
</comment>
<protein>
    <submittedName>
        <fullName evidence="3">ANTAR domain-containing protein</fullName>
    </submittedName>
</protein>
<evidence type="ECO:0000259" key="1">
    <source>
        <dbReference type="PROSITE" id="PS50112"/>
    </source>
</evidence>
<evidence type="ECO:0000259" key="2">
    <source>
        <dbReference type="PROSITE" id="PS50921"/>
    </source>
</evidence>
<dbReference type="PROSITE" id="PS50921">
    <property type="entry name" value="ANTAR"/>
    <property type="match status" value="1"/>
</dbReference>
<dbReference type="InterPro" id="IPR035965">
    <property type="entry name" value="PAS-like_dom_sf"/>
</dbReference>
<dbReference type="PROSITE" id="PS50112">
    <property type="entry name" value="PAS"/>
    <property type="match status" value="1"/>
</dbReference>
<accession>A0A502DUN9</accession>
<dbReference type="AlphaFoldDB" id="A0A502DUN9"/>
<sequence>MLHADESPGAHRSDAQDRPASHRTGFFRFLLADQHWEWSPEVEQMHGYGTGEVVPSTELVLSHEHPDDCGHLAATLEELVRTASPFSARHRIIDVRGEVREVIVVGDSVLDDDGEVMGTEGYYVDVTPSEHRVHQEAVTEAVTEITENRGGIDQAKGMLMLVYHIDAEAAFDLLKWRSQASNVKLRAIGQQIVADFLTLTYSDVLPPRSSYDRLLLTAHERIKDDAERGTGSD</sequence>
<dbReference type="InterPro" id="IPR013655">
    <property type="entry name" value="PAS_fold_3"/>
</dbReference>
<feature type="domain" description="PAS" evidence="1">
    <location>
        <begin position="38"/>
        <end position="83"/>
    </location>
</feature>
<dbReference type="Pfam" id="PF03861">
    <property type="entry name" value="ANTAR"/>
    <property type="match status" value="1"/>
</dbReference>
<dbReference type="SUPFAM" id="SSF55785">
    <property type="entry name" value="PYP-like sensor domain (PAS domain)"/>
    <property type="match status" value="1"/>
</dbReference>
<dbReference type="SMART" id="SM01012">
    <property type="entry name" value="ANTAR"/>
    <property type="match status" value="1"/>
</dbReference>
<feature type="domain" description="ANTAR" evidence="2">
    <location>
        <begin position="132"/>
        <end position="193"/>
    </location>
</feature>